<evidence type="ECO:0000313" key="2">
    <source>
        <dbReference type="EMBL" id="KWV41813.1"/>
    </source>
</evidence>
<dbReference type="InterPro" id="IPR003673">
    <property type="entry name" value="CoA-Trfase_fam_III"/>
</dbReference>
<dbReference type="AlphaFoldDB" id="A0A109J3T5"/>
<proteinExistence type="predicted"/>
<dbReference type="Proteomes" id="UP000068164">
    <property type="component" value="Unassembled WGS sequence"/>
</dbReference>
<reference evidence="2 3" key="1">
    <citation type="submission" date="2015-11" db="EMBL/GenBank/DDBJ databases">
        <title>Draft Genome Sequence of the Strain BR 10423 (Rhizobium sp.) isolated from nodules of Mimosa pudica.</title>
        <authorList>
            <person name="Barauna A.C."/>
            <person name="Zilli J.E."/>
            <person name="Simoes-Araujo J.L."/>
            <person name="Reis V.M."/>
            <person name="James E.K."/>
            <person name="Reis F.B.Jr."/>
            <person name="Rouws L.F."/>
            <person name="Passos S.R."/>
            <person name="Gois S.R."/>
        </authorList>
    </citation>
    <scope>NUCLEOTIDE SEQUENCE [LARGE SCALE GENOMIC DNA]</scope>
    <source>
        <strain evidence="2 3">BR10423</strain>
    </source>
</reference>
<organism evidence="2 3">
    <name type="scientific">Rhizobium altiplani</name>
    <dbReference type="NCBI Taxonomy" id="1864509"/>
    <lineage>
        <taxon>Bacteria</taxon>
        <taxon>Pseudomonadati</taxon>
        <taxon>Pseudomonadota</taxon>
        <taxon>Alphaproteobacteria</taxon>
        <taxon>Hyphomicrobiales</taxon>
        <taxon>Rhizobiaceae</taxon>
        <taxon>Rhizobium/Agrobacterium group</taxon>
        <taxon>Rhizobium</taxon>
    </lineage>
</organism>
<comment type="caution">
    <text evidence="2">The sequence shown here is derived from an EMBL/GenBank/DDBJ whole genome shotgun (WGS) entry which is preliminary data.</text>
</comment>
<dbReference type="RefSeq" id="WP_062374979.1">
    <property type="nucleotide sequence ID" value="NZ_LNCD01000138.1"/>
</dbReference>
<dbReference type="PANTHER" id="PTHR48207:SF3">
    <property type="entry name" value="SUCCINATE--HYDROXYMETHYLGLUTARATE COA-TRANSFERASE"/>
    <property type="match status" value="1"/>
</dbReference>
<dbReference type="SUPFAM" id="SSF89796">
    <property type="entry name" value="CoA-transferase family III (CaiB/BaiF)"/>
    <property type="match status" value="1"/>
</dbReference>
<evidence type="ECO:0000256" key="1">
    <source>
        <dbReference type="ARBA" id="ARBA00022679"/>
    </source>
</evidence>
<evidence type="ECO:0000313" key="3">
    <source>
        <dbReference type="Proteomes" id="UP000068164"/>
    </source>
</evidence>
<dbReference type="InterPro" id="IPR050483">
    <property type="entry name" value="CoA-transferase_III_domain"/>
</dbReference>
<dbReference type="Gene3D" id="3.30.1540.10">
    <property type="entry name" value="formyl-coa transferase, domain 3"/>
    <property type="match status" value="1"/>
</dbReference>
<accession>A0A109J3T5</accession>
<dbReference type="InterPro" id="IPR023606">
    <property type="entry name" value="CoA-Trfase_III_dom_1_sf"/>
</dbReference>
<dbReference type="PANTHER" id="PTHR48207">
    <property type="entry name" value="SUCCINATE--HYDROXYMETHYLGLUTARATE COA-TRANSFERASE"/>
    <property type="match status" value="1"/>
</dbReference>
<dbReference type="Gene3D" id="3.40.50.10540">
    <property type="entry name" value="Crotonobetainyl-coa:carnitine coa-transferase, domain 1"/>
    <property type="match status" value="1"/>
</dbReference>
<dbReference type="Pfam" id="PF02515">
    <property type="entry name" value="CoA_transf_3"/>
    <property type="match status" value="1"/>
</dbReference>
<dbReference type="InterPro" id="IPR044855">
    <property type="entry name" value="CoA-Trfase_III_dom3_sf"/>
</dbReference>
<keyword evidence="1" id="KW-0808">Transferase</keyword>
<gene>
    <name evidence="2" type="ORF">AS026_21770</name>
</gene>
<name>A0A109J3T5_9HYPH</name>
<dbReference type="OrthoDB" id="9806585at2"/>
<sequence length="381" mass="41467">MSSPLEGLRVLELARILAGPWAGQTLADLGATVIKVEAPEGDDTRRWGPPFIGTEAERAAAYFHSCNRGKMSVVADFQSPSDLQRVKELIAQADIVIENFKVGGLQKFGLDYETVSRENPRLIYCSITGFGQTGPYAHRAGYDFIVQGMAGVMHLTGEPDGQPQKMGVAFADIFTGLYSVIAIQSALLMRNQTGRGQHIDMALFDSTVGVLANQGMNFLATGVSPVRLGNAHPNIAPYQVFPVSDGYVIVACGNDAQFARLASTLDVPFLAGDPRFVNNAERVRNRQELTQILEDRTRTMTRDELLSVLETVGVPAGPINALNDVFADPQVRHREMVLGNDGVPGLRTPIVFSGAELSLTRRSPRLGEHNKLVSFEWPSDE</sequence>
<dbReference type="EMBL" id="LNCD01000138">
    <property type="protein sequence ID" value="KWV41813.1"/>
    <property type="molecule type" value="Genomic_DNA"/>
</dbReference>
<dbReference type="GO" id="GO:0008410">
    <property type="term" value="F:CoA-transferase activity"/>
    <property type="evidence" value="ECO:0007669"/>
    <property type="project" value="TreeGrafter"/>
</dbReference>
<protein>
    <submittedName>
        <fullName evidence="2">CoA-transferase</fullName>
    </submittedName>
</protein>
<keyword evidence="3" id="KW-1185">Reference proteome</keyword>